<dbReference type="SUPFAM" id="SSF46785">
    <property type="entry name" value="Winged helix' DNA-binding domain"/>
    <property type="match status" value="1"/>
</dbReference>
<dbReference type="InterPro" id="IPR005471">
    <property type="entry name" value="Tscrpt_reg_IclR_N"/>
</dbReference>
<evidence type="ECO:0000259" key="4">
    <source>
        <dbReference type="PROSITE" id="PS51077"/>
    </source>
</evidence>
<evidence type="ECO:0000256" key="3">
    <source>
        <dbReference type="ARBA" id="ARBA00023163"/>
    </source>
</evidence>
<dbReference type="InterPro" id="IPR014757">
    <property type="entry name" value="Tscrpt_reg_IclR_C"/>
</dbReference>
<dbReference type="Gene3D" id="1.10.10.10">
    <property type="entry name" value="Winged helix-like DNA-binding domain superfamily/Winged helix DNA-binding domain"/>
    <property type="match status" value="1"/>
</dbReference>
<comment type="caution">
    <text evidence="6">The sequence shown here is derived from an EMBL/GenBank/DDBJ whole genome shotgun (WGS) entry which is preliminary data.</text>
</comment>
<keyword evidence="2" id="KW-0238">DNA-binding</keyword>
<gene>
    <name evidence="6" type="ORF">E3O42_11885</name>
</gene>
<keyword evidence="3" id="KW-0804">Transcription</keyword>
<protein>
    <submittedName>
        <fullName evidence="6">IclR family transcriptional regulator</fullName>
    </submittedName>
</protein>
<evidence type="ECO:0000313" key="6">
    <source>
        <dbReference type="EMBL" id="TFC00799.1"/>
    </source>
</evidence>
<keyword evidence="7" id="KW-1185">Reference proteome</keyword>
<dbReference type="PANTHER" id="PTHR30136">
    <property type="entry name" value="HELIX-TURN-HELIX TRANSCRIPTIONAL REGULATOR, ICLR FAMILY"/>
    <property type="match status" value="1"/>
</dbReference>
<dbReference type="AlphaFoldDB" id="A0A4R8W5F1"/>
<evidence type="ECO:0000256" key="1">
    <source>
        <dbReference type="ARBA" id="ARBA00023015"/>
    </source>
</evidence>
<dbReference type="PROSITE" id="PS51077">
    <property type="entry name" value="HTH_ICLR"/>
    <property type="match status" value="1"/>
</dbReference>
<dbReference type="Proteomes" id="UP000297907">
    <property type="component" value="Unassembled WGS sequence"/>
</dbReference>
<feature type="domain" description="IclR-ED" evidence="5">
    <location>
        <begin position="90"/>
        <end position="272"/>
    </location>
</feature>
<dbReference type="Pfam" id="PF01614">
    <property type="entry name" value="IclR_C"/>
    <property type="match status" value="1"/>
</dbReference>
<dbReference type="EMBL" id="SOFL01000037">
    <property type="protein sequence ID" value="TFC00799.1"/>
    <property type="molecule type" value="Genomic_DNA"/>
</dbReference>
<dbReference type="Gene3D" id="3.30.450.40">
    <property type="match status" value="1"/>
</dbReference>
<keyword evidence="1" id="KW-0805">Transcription regulation</keyword>
<dbReference type="OrthoDB" id="8479143at2"/>
<dbReference type="GO" id="GO:0003677">
    <property type="term" value="F:DNA binding"/>
    <property type="evidence" value="ECO:0007669"/>
    <property type="project" value="UniProtKB-KW"/>
</dbReference>
<proteinExistence type="predicted"/>
<name>A0A4R8W5F1_9MICO</name>
<dbReference type="InterPro" id="IPR029016">
    <property type="entry name" value="GAF-like_dom_sf"/>
</dbReference>
<evidence type="ECO:0000256" key="2">
    <source>
        <dbReference type="ARBA" id="ARBA00023125"/>
    </source>
</evidence>
<dbReference type="SMART" id="SM00346">
    <property type="entry name" value="HTH_ICLR"/>
    <property type="match status" value="1"/>
</dbReference>
<accession>A0A4R8W5F1</accession>
<feature type="domain" description="HTH iclR-type" evidence="4">
    <location>
        <begin position="29"/>
        <end position="90"/>
    </location>
</feature>
<organism evidence="6 7">
    <name type="scientific">Cryobacterium adonitolivorans</name>
    <dbReference type="NCBI Taxonomy" id="1259189"/>
    <lineage>
        <taxon>Bacteria</taxon>
        <taxon>Bacillati</taxon>
        <taxon>Actinomycetota</taxon>
        <taxon>Actinomycetes</taxon>
        <taxon>Micrococcales</taxon>
        <taxon>Microbacteriaceae</taxon>
        <taxon>Cryobacterium</taxon>
    </lineage>
</organism>
<dbReference type="GO" id="GO:0045892">
    <property type="term" value="P:negative regulation of DNA-templated transcription"/>
    <property type="evidence" value="ECO:0007669"/>
    <property type="project" value="TreeGrafter"/>
</dbReference>
<evidence type="ECO:0000313" key="7">
    <source>
        <dbReference type="Proteomes" id="UP000297907"/>
    </source>
</evidence>
<dbReference type="Pfam" id="PF09339">
    <property type="entry name" value="HTH_IclR"/>
    <property type="match status" value="1"/>
</dbReference>
<sequence length="272" mass="29414">MRQNVISTVGPMAHTLASAAPARPPATKDNAAQKLLRVIEAVSNPGDTHRLSDLVTETGLAKTSVFRLLSELSASGYVSRRPDGSYAPGRALRLLALKLTAASDDSDLIGVRLRRLQDDVHNTIHFALRTGDFATYVEKIEDTTPIQIASRVGGQIPLHSTAIGKAILANLPESEVRDYATRNGLRTRTEFTITDVAALLADGRLVRNRGFAIDDQENEEHIRCMAVPVFDAQQNLVGGIGITTIAPLVPREKLESHAPLLMTAARDLTTLL</sequence>
<reference evidence="6 7" key="1">
    <citation type="submission" date="2019-03" db="EMBL/GenBank/DDBJ databases">
        <title>Genomics of glacier-inhabiting Cryobacterium strains.</title>
        <authorList>
            <person name="Liu Q."/>
            <person name="Xin Y.-H."/>
        </authorList>
    </citation>
    <scope>NUCLEOTIDE SEQUENCE [LARGE SCALE GENOMIC DNA]</scope>
    <source>
        <strain evidence="6 7">RHLS22-1</strain>
    </source>
</reference>
<evidence type="ECO:0000259" key="5">
    <source>
        <dbReference type="PROSITE" id="PS51078"/>
    </source>
</evidence>
<dbReference type="InterPro" id="IPR050707">
    <property type="entry name" value="HTH_MetabolicPath_Reg"/>
</dbReference>
<dbReference type="PANTHER" id="PTHR30136:SF24">
    <property type="entry name" value="HTH-TYPE TRANSCRIPTIONAL REPRESSOR ALLR"/>
    <property type="match status" value="1"/>
</dbReference>
<dbReference type="InterPro" id="IPR036388">
    <property type="entry name" value="WH-like_DNA-bd_sf"/>
</dbReference>
<dbReference type="PROSITE" id="PS51078">
    <property type="entry name" value="ICLR_ED"/>
    <property type="match status" value="1"/>
</dbReference>
<dbReference type="GO" id="GO:0003700">
    <property type="term" value="F:DNA-binding transcription factor activity"/>
    <property type="evidence" value="ECO:0007669"/>
    <property type="project" value="TreeGrafter"/>
</dbReference>
<dbReference type="InterPro" id="IPR036390">
    <property type="entry name" value="WH_DNA-bd_sf"/>
</dbReference>
<dbReference type="SUPFAM" id="SSF55781">
    <property type="entry name" value="GAF domain-like"/>
    <property type="match status" value="1"/>
</dbReference>